<gene>
    <name evidence="9" type="primary">HaOG204784</name>
    <name evidence="9" type="ORF">B5X24_HaOG204784</name>
</gene>
<evidence type="ECO:0000256" key="3">
    <source>
        <dbReference type="ARBA" id="ARBA00023125"/>
    </source>
</evidence>
<dbReference type="GO" id="GO:0005634">
    <property type="term" value="C:nucleus"/>
    <property type="evidence" value="ECO:0007669"/>
    <property type="project" value="InterPro"/>
</dbReference>
<dbReference type="CDD" id="cd11391">
    <property type="entry name" value="bHLH_PAS"/>
    <property type="match status" value="1"/>
</dbReference>
<feature type="domain" description="PAS" evidence="7">
    <location>
        <begin position="146"/>
        <end position="209"/>
    </location>
</feature>
<feature type="region of interest" description="Disordered" evidence="6">
    <location>
        <begin position="458"/>
        <end position="565"/>
    </location>
</feature>
<dbReference type="Pfam" id="PF00010">
    <property type="entry name" value="HLH"/>
    <property type="match status" value="1"/>
</dbReference>
<dbReference type="Pfam" id="PF14598">
    <property type="entry name" value="PAS_11"/>
    <property type="match status" value="1"/>
</dbReference>
<dbReference type="Proteomes" id="UP000249218">
    <property type="component" value="Unassembled WGS sequence"/>
</dbReference>
<dbReference type="SMART" id="SM00091">
    <property type="entry name" value="PAS"/>
    <property type="match status" value="1"/>
</dbReference>
<dbReference type="InterPro" id="IPR050933">
    <property type="entry name" value="Circadian_TF"/>
</dbReference>
<dbReference type="OrthoDB" id="7788762at2759"/>
<evidence type="ECO:0000256" key="5">
    <source>
        <dbReference type="ARBA" id="ARBA00023242"/>
    </source>
</evidence>
<evidence type="ECO:0000256" key="4">
    <source>
        <dbReference type="ARBA" id="ARBA00023163"/>
    </source>
</evidence>
<reference evidence="9 10" key="1">
    <citation type="journal article" date="2017" name="BMC Biol.">
        <title>Genomic innovations, transcriptional plasticity and gene loss underlying the evolution and divergence of two highly polyphagous and invasive Helicoverpa pest species.</title>
        <authorList>
            <person name="Pearce S.L."/>
            <person name="Clarke D.F."/>
            <person name="East P.D."/>
            <person name="Elfekih S."/>
            <person name="Gordon K.H."/>
            <person name="Jermiin L.S."/>
            <person name="McGaughran A."/>
            <person name="Oakeshott J.G."/>
            <person name="Papanikolaou A."/>
            <person name="Perera O.P."/>
            <person name="Rane R.V."/>
            <person name="Richards S."/>
            <person name="Tay W.T."/>
            <person name="Walsh T.K."/>
            <person name="Anderson A."/>
            <person name="Anderson C.J."/>
            <person name="Asgari S."/>
            <person name="Board P.G."/>
            <person name="Bretschneider A."/>
            <person name="Campbell P.M."/>
            <person name="Chertemps T."/>
            <person name="Christeller J.T."/>
            <person name="Coppin C.W."/>
            <person name="Downes S.J."/>
            <person name="Duan G."/>
            <person name="Farnsworth C.A."/>
            <person name="Good R.T."/>
            <person name="Han L.B."/>
            <person name="Han Y.C."/>
            <person name="Hatje K."/>
            <person name="Horne I."/>
            <person name="Huang Y.P."/>
            <person name="Hughes D.S."/>
            <person name="Jacquin-Joly E."/>
            <person name="James W."/>
            <person name="Jhangiani S."/>
            <person name="Kollmar M."/>
            <person name="Kuwar S.S."/>
            <person name="Li S."/>
            <person name="Liu N.Y."/>
            <person name="Maibeche M.T."/>
            <person name="Miller J.R."/>
            <person name="Montagne N."/>
            <person name="Perry T."/>
            <person name="Qu J."/>
            <person name="Song S.V."/>
            <person name="Sutton G.G."/>
            <person name="Vogel H."/>
            <person name="Walenz B.P."/>
            <person name="Xu W."/>
            <person name="Zhang H.J."/>
            <person name="Zou Z."/>
            <person name="Batterham P."/>
            <person name="Edwards O.R."/>
            <person name="Feyereisen R."/>
            <person name="Gibbs R.A."/>
            <person name="Heckel D.G."/>
            <person name="McGrath A."/>
            <person name="Robin C."/>
            <person name="Scherer S.E."/>
            <person name="Worley K.C."/>
            <person name="Wu Y.D."/>
        </authorList>
    </citation>
    <scope>NUCLEOTIDE SEQUENCE [LARGE SCALE GENOMIC DNA]</scope>
    <source>
        <strain evidence="9">Harm_GR_Male_#8</strain>
        <tissue evidence="9">Whole organism</tissue>
    </source>
</reference>
<evidence type="ECO:0000313" key="9">
    <source>
        <dbReference type="EMBL" id="PZC76337.1"/>
    </source>
</evidence>
<keyword evidence="2" id="KW-0805">Transcription regulation</keyword>
<accession>A0A2W1BSZ9</accession>
<dbReference type="PANTHER" id="PTHR23042">
    <property type="entry name" value="CIRCADIAN PROTEIN CLOCK/ARNT/BMAL/PAS"/>
    <property type="match status" value="1"/>
</dbReference>
<dbReference type="PROSITE" id="PS50888">
    <property type="entry name" value="BHLH"/>
    <property type="match status" value="1"/>
</dbReference>
<dbReference type="GO" id="GO:0005737">
    <property type="term" value="C:cytoplasm"/>
    <property type="evidence" value="ECO:0007669"/>
    <property type="project" value="InterPro"/>
</dbReference>
<dbReference type="GO" id="GO:0046983">
    <property type="term" value="F:protein dimerization activity"/>
    <property type="evidence" value="ECO:0007669"/>
    <property type="project" value="InterPro"/>
</dbReference>
<name>A0A2W1BSZ9_HELAM</name>
<dbReference type="GO" id="GO:0003677">
    <property type="term" value="F:DNA binding"/>
    <property type="evidence" value="ECO:0007669"/>
    <property type="project" value="UniProtKB-KW"/>
</dbReference>
<evidence type="ECO:0000256" key="2">
    <source>
        <dbReference type="ARBA" id="ARBA00023015"/>
    </source>
</evidence>
<feature type="region of interest" description="Disordered" evidence="6">
    <location>
        <begin position="775"/>
        <end position="794"/>
    </location>
</feature>
<dbReference type="InterPro" id="IPR035965">
    <property type="entry name" value="PAS-like_dom_sf"/>
</dbReference>
<dbReference type="AlphaFoldDB" id="A0A2W1BSZ9"/>
<dbReference type="GO" id="GO:0005667">
    <property type="term" value="C:transcription regulator complex"/>
    <property type="evidence" value="ECO:0007669"/>
    <property type="project" value="InterPro"/>
</dbReference>
<dbReference type="SUPFAM" id="SSF47459">
    <property type="entry name" value="HLH, helix-loop-helix DNA-binding domain"/>
    <property type="match status" value="1"/>
</dbReference>
<feature type="compositionally biased region" description="Basic and acidic residues" evidence="6">
    <location>
        <begin position="805"/>
        <end position="814"/>
    </location>
</feature>
<dbReference type="InterPro" id="IPR001067">
    <property type="entry name" value="Nuc_translocat"/>
</dbReference>
<dbReference type="InterPro" id="IPR016024">
    <property type="entry name" value="ARM-type_fold"/>
</dbReference>
<keyword evidence="5" id="KW-0539">Nucleus</keyword>
<evidence type="ECO:0000259" key="7">
    <source>
        <dbReference type="PROSITE" id="PS50112"/>
    </source>
</evidence>
<evidence type="ECO:0000256" key="1">
    <source>
        <dbReference type="ARBA" id="ARBA00022737"/>
    </source>
</evidence>
<evidence type="ECO:0000313" key="10">
    <source>
        <dbReference type="Proteomes" id="UP000249218"/>
    </source>
</evidence>
<dbReference type="Gene3D" id="4.10.280.10">
    <property type="entry name" value="Helix-loop-helix DNA-binding domain"/>
    <property type="match status" value="1"/>
</dbReference>
<protein>
    <submittedName>
        <fullName evidence="9">Uncharacterized protein</fullName>
    </submittedName>
</protein>
<dbReference type="SMART" id="SM00353">
    <property type="entry name" value="HLH"/>
    <property type="match status" value="1"/>
</dbReference>
<dbReference type="EMBL" id="KZ149961">
    <property type="protein sequence ID" value="PZC76337.1"/>
    <property type="molecule type" value="Genomic_DNA"/>
</dbReference>
<keyword evidence="4" id="KW-0804">Transcription</keyword>
<feature type="compositionally biased region" description="Basic and acidic residues" evidence="6">
    <location>
        <begin position="520"/>
        <end position="529"/>
    </location>
</feature>
<feature type="compositionally biased region" description="Basic residues" evidence="6">
    <location>
        <begin position="604"/>
        <end position="625"/>
    </location>
</feature>
<dbReference type="SUPFAM" id="SSF48371">
    <property type="entry name" value="ARM repeat"/>
    <property type="match status" value="1"/>
</dbReference>
<evidence type="ECO:0000256" key="6">
    <source>
        <dbReference type="SAM" id="MobiDB-lite"/>
    </source>
</evidence>
<sequence length="906" mass="102303">MAEWSLPDLDCPINRFDSYHYATYPSYRQREPVPRVSYCPPQAQPSQPAASSATMAMHFAPQMHYASAPAPVPRGENPREMRNRAEKMRRDRLNQSVAELASMVPPVVAARRKIDKTTVLRLTAHYLRAHQYVFGDSIGQSPQEFKPDSMLKVLSMFNGFLITTTYRGIIVVASQNVHQYLGYTELDLLGQNLLNITHEDDRAMLREQLMPKSQTLGPNGELMIMDEPDAIRKAEEALAQEKRQFIIRLKKLGQRSEPNQYITCHVEGSLRKSDRACRGYNRCCQIVRRARARSENPCSSGNDIVFIGVVRPTSETFINESALESYRMEYRTRHSIDGEIIQCEARIALVTGYMTHEVSGVNAMNFMHRDDVRWVIIALREMYDQHRLFGESCYRLIAKNGQSIYMRTRGCLEVDKETRAVTSFVCTNTVVNEEEGKQLIKLMKQKFAMMVISKEDVAPAEKPANNEIAPPPVKENVEEVQDEKDEKEEDESEDEDDDDDDEDDSDEEDQTDEDQDALVEDPRRLEEVILHLVTNLPSPSSNDSDDDGCSGASSEKSMSPHRLTIIPPNRERIVSAIEKIYSVVKYFQKGSRRRQNVTFENRTRHGNGVRKRKQNKSNRNKRSNRIKTANINVPVVSSMPVAQPAPAAQNVTSTIQEIPTAQPMNDSGKSMVNHVSPTDYVNYGASTSSFSNLEFMYPNNNKSGEDYLNEQLNCTDDNETPNPYPDVDILLEEFLKEQCNSTDENAYCATELAMSATMAGFEEAASALPMMPQPASSCVERGTKRPASNDFEDLGPVFKKTKTEEQLVREHEPTEDGSIPEDISIPEDGSITDDGSILEDGSTPEDALATLDHLLSLINLEEINALIASLTPDEFPDLEPDEVEDFLSHLDTLRRMQRILENPGEE</sequence>
<dbReference type="GO" id="GO:0045944">
    <property type="term" value="P:positive regulation of transcription by RNA polymerase II"/>
    <property type="evidence" value="ECO:0007669"/>
    <property type="project" value="UniProtKB-ARBA"/>
</dbReference>
<dbReference type="InterPro" id="IPR036638">
    <property type="entry name" value="HLH_DNA-bd_sf"/>
</dbReference>
<dbReference type="InterPro" id="IPR000014">
    <property type="entry name" value="PAS"/>
</dbReference>
<feature type="region of interest" description="Disordered" evidence="6">
    <location>
        <begin position="805"/>
        <end position="842"/>
    </location>
</feature>
<keyword evidence="3" id="KW-0238">DNA-binding</keyword>
<keyword evidence="1" id="KW-0677">Repeat</keyword>
<dbReference type="PROSITE" id="PS50112">
    <property type="entry name" value="PAS"/>
    <property type="match status" value="1"/>
</dbReference>
<feature type="domain" description="BHLH" evidence="8">
    <location>
        <begin position="77"/>
        <end position="130"/>
    </location>
</feature>
<proteinExistence type="predicted"/>
<feature type="region of interest" description="Disordered" evidence="6">
    <location>
        <begin position="595"/>
        <end position="626"/>
    </location>
</feature>
<organism evidence="9 10">
    <name type="scientific">Helicoverpa armigera</name>
    <name type="common">Cotton bollworm</name>
    <name type="synonym">Heliothis armigera</name>
    <dbReference type="NCBI Taxonomy" id="29058"/>
    <lineage>
        <taxon>Eukaryota</taxon>
        <taxon>Metazoa</taxon>
        <taxon>Ecdysozoa</taxon>
        <taxon>Arthropoda</taxon>
        <taxon>Hexapoda</taxon>
        <taxon>Insecta</taxon>
        <taxon>Pterygota</taxon>
        <taxon>Neoptera</taxon>
        <taxon>Endopterygota</taxon>
        <taxon>Lepidoptera</taxon>
        <taxon>Glossata</taxon>
        <taxon>Ditrysia</taxon>
        <taxon>Noctuoidea</taxon>
        <taxon>Noctuidae</taxon>
        <taxon>Heliothinae</taxon>
        <taxon>Helicoverpa</taxon>
    </lineage>
</organism>
<evidence type="ECO:0000259" key="8">
    <source>
        <dbReference type="PROSITE" id="PS50888"/>
    </source>
</evidence>
<dbReference type="PRINTS" id="PR00785">
    <property type="entry name" value="NCTRNSLOCATR"/>
</dbReference>
<dbReference type="InterPro" id="IPR011598">
    <property type="entry name" value="bHLH_dom"/>
</dbReference>
<feature type="compositionally biased region" description="Acidic residues" evidence="6">
    <location>
        <begin position="478"/>
        <end position="519"/>
    </location>
</feature>
<dbReference type="CDD" id="cd00130">
    <property type="entry name" value="PAS"/>
    <property type="match status" value="1"/>
</dbReference>
<keyword evidence="10" id="KW-1185">Reference proteome</keyword>
<dbReference type="SUPFAM" id="SSF55785">
    <property type="entry name" value="PYP-like sensor domain (PAS domain)"/>
    <property type="match status" value="2"/>
</dbReference>
<dbReference type="Gene3D" id="3.30.450.20">
    <property type="entry name" value="PAS domain"/>
    <property type="match status" value="2"/>
</dbReference>
<dbReference type="GO" id="GO:0003700">
    <property type="term" value="F:DNA-binding transcription factor activity"/>
    <property type="evidence" value="ECO:0007669"/>
    <property type="project" value="InterPro"/>
</dbReference>